<dbReference type="GO" id="GO:0008237">
    <property type="term" value="F:metallopeptidase activity"/>
    <property type="evidence" value="ECO:0007669"/>
    <property type="project" value="UniProtKB-KW"/>
</dbReference>
<keyword evidence="4" id="KW-1185">Reference proteome</keyword>
<dbReference type="RefSeq" id="WP_323737646.1">
    <property type="nucleotide sequence ID" value="NZ_CP112932.1"/>
</dbReference>
<feature type="transmembrane region" description="Helical" evidence="1">
    <location>
        <begin position="235"/>
        <end position="251"/>
    </location>
</feature>
<evidence type="ECO:0000256" key="1">
    <source>
        <dbReference type="SAM" id="Phobius"/>
    </source>
</evidence>
<reference evidence="3 4" key="1">
    <citation type="submission" date="2022-10" db="EMBL/GenBank/DDBJ databases">
        <title>Host association and intracellularity evolved multiple times independently in the Rickettsiales.</title>
        <authorList>
            <person name="Castelli M."/>
            <person name="Nardi T."/>
            <person name="Gammuto L."/>
            <person name="Bellinzona G."/>
            <person name="Sabaneyeva E."/>
            <person name="Potekhin A."/>
            <person name="Serra V."/>
            <person name="Petroni G."/>
            <person name="Sassera D."/>
        </authorList>
    </citation>
    <scope>NUCLEOTIDE SEQUENCE [LARGE SCALE GENOMIC DNA]</scope>
    <source>
        <strain evidence="3 4">Kr 154-4</strain>
    </source>
</reference>
<keyword evidence="1" id="KW-1133">Transmembrane helix</keyword>
<keyword evidence="3" id="KW-0645">Protease</keyword>
<protein>
    <submittedName>
        <fullName evidence="3">CPBP family intramembrane metalloprotease</fullName>
    </submittedName>
</protein>
<feature type="transmembrane region" description="Helical" evidence="1">
    <location>
        <begin position="34"/>
        <end position="59"/>
    </location>
</feature>
<evidence type="ECO:0000259" key="2">
    <source>
        <dbReference type="Pfam" id="PF02517"/>
    </source>
</evidence>
<dbReference type="Pfam" id="PF02517">
    <property type="entry name" value="Rce1-like"/>
    <property type="match status" value="1"/>
</dbReference>
<feature type="transmembrane region" description="Helical" evidence="1">
    <location>
        <begin position="211"/>
        <end position="229"/>
    </location>
</feature>
<proteinExistence type="predicted"/>
<keyword evidence="1" id="KW-0812">Transmembrane</keyword>
<feature type="domain" description="CAAX prenyl protease 2/Lysostaphin resistance protein A-like" evidence="2">
    <location>
        <begin position="177"/>
        <end position="270"/>
    </location>
</feature>
<keyword evidence="1" id="KW-0472">Membrane</keyword>
<evidence type="ECO:0000313" key="3">
    <source>
        <dbReference type="EMBL" id="WPY00814.1"/>
    </source>
</evidence>
<evidence type="ECO:0000313" key="4">
    <source>
        <dbReference type="Proteomes" id="UP001326613"/>
    </source>
</evidence>
<keyword evidence="3" id="KW-0378">Hydrolase</keyword>
<dbReference type="Proteomes" id="UP001326613">
    <property type="component" value="Chromosome"/>
</dbReference>
<feature type="transmembrane region" description="Helical" evidence="1">
    <location>
        <begin position="258"/>
        <end position="278"/>
    </location>
</feature>
<accession>A0ABZ0URZ4</accession>
<name>A0ABZ0URZ4_9RICK</name>
<organism evidence="3 4">
    <name type="scientific">Candidatus Trichorickettsia mobilis</name>
    <dbReference type="NCBI Taxonomy" id="1346319"/>
    <lineage>
        <taxon>Bacteria</taxon>
        <taxon>Pseudomonadati</taxon>
        <taxon>Pseudomonadota</taxon>
        <taxon>Alphaproteobacteria</taxon>
        <taxon>Rickettsiales</taxon>
        <taxon>Rickettsiaceae</taxon>
        <taxon>Rickettsieae</taxon>
        <taxon>Candidatus Trichorickettsia</taxon>
    </lineage>
</organism>
<dbReference type="InterPro" id="IPR003675">
    <property type="entry name" value="Rce1/LyrA-like_dom"/>
</dbReference>
<dbReference type="EMBL" id="CP112932">
    <property type="protein sequence ID" value="WPY00814.1"/>
    <property type="molecule type" value="Genomic_DNA"/>
</dbReference>
<keyword evidence="3" id="KW-0482">Metalloprotease</keyword>
<sequence length="286" mass="32716">MVVAYACLLIAVILSLFGKNIKILLCFIIVAHIAAFYAHIVTLTGLMIIMSFSTITWLYFHHHDKIRLIKWCLFIMMISYGVLFSQHLLPGFNNFLILNKIRFSLISCPFSMYLNFDKVVMALILYISSPLLLQEKFLNLTAIKQSFKLLSICLLIIIPTAMLGNYLTIDLKISKYLIIWAINNLFFVCFAEEVFFRGIIQTHFISLLNNYRLPAIVAIIITSLFFGVAHIKGGVLYAIFATVCSIFYGYTYHSTGRIFAAMLVHFMLNLCHFIFFSYPAAISMCP</sequence>
<feature type="transmembrane region" description="Helical" evidence="1">
    <location>
        <begin position="147"/>
        <end position="167"/>
    </location>
</feature>
<feature type="transmembrane region" description="Helical" evidence="1">
    <location>
        <begin position="71"/>
        <end position="89"/>
    </location>
</feature>
<gene>
    <name evidence="3" type="ORF">Trichorick_00702</name>
</gene>
<feature type="transmembrane region" description="Helical" evidence="1">
    <location>
        <begin position="173"/>
        <end position="191"/>
    </location>
</feature>